<keyword evidence="4" id="KW-1185">Reference proteome</keyword>
<evidence type="ECO:0000313" key="4">
    <source>
        <dbReference type="Proteomes" id="UP000800097"/>
    </source>
</evidence>
<feature type="transmembrane region" description="Helical" evidence="2">
    <location>
        <begin position="96"/>
        <end position="113"/>
    </location>
</feature>
<protein>
    <submittedName>
        <fullName evidence="3">Uncharacterized protein</fullName>
    </submittedName>
</protein>
<dbReference type="EMBL" id="ML986522">
    <property type="protein sequence ID" value="KAF2272366.1"/>
    <property type="molecule type" value="Genomic_DNA"/>
</dbReference>
<gene>
    <name evidence="3" type="ORF">EI97DRAFT_212495</name>
</gene>
<dbReference type="RefSeq" id="XP_033649905.1">
    <property type="nucleotide sequence ID" value="XM_033793784.1"/>
</dbReference>
<dbReference type="AlphaFoldDB" id="A0A6A6J9R2"/>
<keyword evidence="2" id="KW-0812">Transmembrane</keyword>
<dbReference type="GeneID" id="54546959"/>
<keyword evidence="2" id="KW-0472">Membrane</keyword>
<keyword evidence="2" id="KW-1133">Transmembrane helix</keyword>
<sequence>MDGVVWLLLSAGDCLERPRQRHAKQSPRPKRWPQPPRTHGRGRRTNPETCFNVREREIWGTYKAGRPWWCSQRADAPSTVCRQLSIYRLPAVCRHVLRAFFFLGFLFLFAFSLP</sequence>
<reference evidence="3" key="1">
    <citation type="journal article" date="2020" name="Stud. Mycol.">
        <title>101 Dothideomycetes genomes: a test case for predicting lifestyles and emergence of pathogens.</title>
        <authorList>
            <person name="Haridas S."/>
            <person name="Albert R."/>
            <person name="Binder M."/>
            <person name="Bloem J."/>
            <person name="Labutti K."/>
            <person name="Salamov A."/>
            <person name="Andreopoulos B."/>
            <person name="Baker S."/>
            <person name="Barry K."/>
            <person name="Bills G."/>
            <person name="Bluhm B."/>
            <person name="Cannon C."/>
            <person name="Castanera R."/>
            <person name="Culley D."/>
            <person name="Daum C."/>
            <person name="Ezra D."/>
            <person name="Gonzalez J."/>
            <person name="Henrissat B."/>
            <person name="Kuo A."/>
            <person name="Liang C."/>
            <person name="Lipzen A."/>
            <person name="Lutzoni F."/>
            <person name="Magnuson J."/>
            <person name="Mondo S."/>
            <person name="Nolan M."/>
            <person name="Ohm R."/>
            <person name="Pangilinan J."/>
            <person name="Park H.-J."/>
            <person name="Ramirez L."/>
            <person name="Alfaro M."/>
            <person name="Sun H."/>
            <person name="Tritt A."/>
            <person name="Yoshinaga Y."/>
            <person name="Zwiers L.-H."/>
            <person name="Turgeon B."/>
            <person name="Goodwin S."/>
            <person name="Spatafora J."/>
            <person name="Crous P."/>
            <person name="Grigoriev I."/>
        </authorList>
    </citation>
    <scope>NUCLEOTIDE SEQUENCE</scope>
    <source>
        <strain evidence="3">CBS 379.55</strain>
    </source>
</reference>
<feature type="compositionally biased region" description="Basic residues" evidence="1">
    <location>
        <begin position="19"/>
        <end position="31"/>
    </location>
</feature>
<dbReference type="Proteomes" id="UP000800097">
    <property type="component" value="Unassembled WGS sequence"/>
</dbReference>
<evidence type="ECO:0000313" key="3">
    <source>
        <dbReference type="EMBL" id="KAF2272366.1"/>
    </source>
</evidence>
<proteinExistence type="predicted"/>
<organism evidence="3 4">
    <name type="scientific">Westerdykella ornata</name>
    <dbReference type="NCBI Taxonomy" id="318751"/>
    <lineage>
        <taxon>Eukaryota</taxon>
        <taxon>Fungi</taxon>
        <taxon>Dikarya</taxon>
        <taxon>Ascomycota</taxon>
        <taxon>Pezizomycotina</taxon>
        <taxon>Dothideomycetes</taxon>
        <taxon>Pleosporomycetidae</taxon>
        <taxon>Pleosporales</taxon>
        <taxon>Sporormiaceae</taxon>
        <taxon>Westerdykella</taxon>
    </lineage>
</organism>
<evidence type="ECO:0000256" key="2">
    <source>
        <dbReference type="SAM" id="Phobius"/>
    </source>
</evidence>
<feature type="region of interest" description="Disordered" evidence="1">
    <location>
        <begin position="17"/>
        <end position="46"/>
    </location>
</feature>
<name>A0A6A6J9R2_WESOR</name>
<accession>A0A6A6J9R2</accession>
<evidence type="ECO:0000256" key="1">
    <source>
        <dbReference type="SAM" id="MobiDB-lite"/>
    </source>
</evidence>